<evidence type="ECO:0000256" key="3">
    <source>
        <dbReference type="ARBA" id="ARBA00022448"/>
    </source>
</evidence>
<comment type="caution">
    <text evidence="11">The sequence shown here is derived from an EMBL/GenBank/DDBJ whole genome shotgun (WGS) entry which is preliminary data.</text>
</comment>
<dbReference type="InterPro" id="IPR036259">
    <property type="entry name" value="MFS_trans_sf"/>
</dbReference>
<dbReference type="PANTHER" id="PTHR42718">
    <property type="entry name" value="MAJOR FACILITATOR SUPERFAMILY MULTIDRUG TRANSPORTER MFSC"/>
    <property type="match status" value="1"/>
</dbReference>
<evidence type="ECO:0000256" key="8">
    <source>
        <dbReference type="SAM" id="MobiDB-lite"/>
    </source>
</evidence>
<feature type="transmembrane region" description="Helical" evidence="9">
    <location>
        <begin position="369"/>
        <end position="388"/>
    </location>
</feature>
<gene>
    <name evidence="11" type="ORF">GCM10009776_27840</name>
</gene>
<evidence type="ECO:0000256" key="6">
    <source>
        <dbReference type="ARBA" id="ARBA00022989"/>
    </source>
</evidence>
<dbReference type="Gene3D" id="1.20.1720.10">
    <property type="entry name" value="Multidrug resistance protein D"/>
    <property type="match status" value="1"/>
</dbReference>
<feature type="transmembrane region" description="Helical" evidence="9">
    <location>
        <begin position="154"/>
        <end position="176"/>
    </location>
</feature>
<feature type="transmembrane region" description="Helical" evidence="9">
    <location>
        <begin position="28"/>
        <end position="52"/>
    </location>
</feature>
<feature type="domain" description="Major facilitator superfamily (MFS) profile" evidence="10">
    <location>
        <begin position="30"/>
        <end position="535"/>
    </location>
</feature>
<dbReference type="InterPro" id="IPR004638">
    <property type="entry name" value="EmrB-like"/>
</dbReference>
<dbReference type="EMBL" id="BAAAOG010000006">
    <property type="protein sequence ID" value="GAA1963575.1"/>
    <property type="molecule type" value="Genomic_DNA"/>
</dbReference>
<evidence type="ECO:0000256" key="9">
    <source>
        <dbReference type="SAM" id="Phobius"/>
    </source>
</evidence>
<proteinExistence type="inferred from homology"/>
<protein>
    <submittedName>
        <fullName evidence="11">DHA2 family efflux MFS transporter permease subunit</fullName>
    </submittedName>
</protein>
<keyword evidence="7 9" id="KW-0472">Membrane</keyword>
<organism evidence="11 12">
    <name type="scientific">Microbacterium deminutum</name>
    <dbReference type="NCBI Taxonomy" id="344164"/>
    <lineage>
        <taxon>Bacteria</taxon>
        <taxon>Bacillati</taxon>
        <taxon>Actinomycetota</taxon>
        <taxon>Actinomycetes</taxon>
        <taxon>Micrococcales</taxon>
        <taxon>Microbacteriaceae</taxon>
        <taxon>Microbacterium</taxon>
    </lineage>
</organism>
<feature type="transmembrane region" description="Helical" evidence="9">
    <location>
        <begin position="394"/>
        <end position="420"/>
    </location>
</feature>
<feature type="transmembrane region" description="Helical" evidence="9">
    <location>
        <begin position="96"/>
        <end position="114"/>
    </location>
</feature>
<keyword evidence="5 9" id="KW-0812">Transmembrane</keyword>
<feature type="transmembrane region" description="Helical" evidence="9">
    <location>
        <begin position="72"/>
        <end position="89"/>
    </location>
</feature>
<comment type="similarity">
    <text evidence="2">Belongs to the major facilitator superfamily. EmrB family.</text>
</comment>
<evidence type="ECO:0000256" key="5">
    <source>
        <dbReference type="ARBA" id="ARBA00022692"/>
    </source>
</evidence>
<evidence type="ECO:0000313" key="12">
    <source>
        <dbReference type="Proteomes" id="UP001499933"/>
    </source>
</evidence>
<keyword evidence="4" id="KW-1003">Cell membrane</keyword>
<evidence type="ECO:0000313" key="11">
    <source>
        <dbReference type="EMBL" id="GAA1963575.1"/>
    </source>
</evidence>
<feature type="transmembrane region" description="Helical" evidence="9">
    <location>
        <begin position="215"/>
        <end position="235"/>
    </location>
</feature>
<feature type="region of interest" description="Disordered" evidence="8">
    <location>
        <begin position="535"/>
        <end position="556"/>
    </location>
</feature>
<accession>A0ABN2R4R3</accession>
<name>A0ABN2R4R3_9MICO</name>
<feature type="transmembrane region" description="Helical" evidence="9">
    <location>
        <begin position="441"/>
        <end position="460"/>
    </location>
</feature>
<dbReference type="PANTHER" id="PTHR42718:SF9">
    <property type="entry name" value="MAJOR FACILITATOR SUPERFAMILY MULTIDRUG TRANSPORTER MFSC"/>
    <property type="match status" value="1"/>
</dbReference>
<evidence type="ECO:0000256" key="7">
    <source>
        <dbReference type="ARBA" id="ARBA00023136"/>
    </source>
</evidence>
<dbReference type="SUPFAM" id="SSF103473">
    <property type="entry name" value="MFS general substrate transporter"/>
    <property type="match status" value="1"/>
</dbReference>
<keyword evidence="3" id="KW-0813">Transport</keyword>
<dbReference type="Pfam" id="PF07690">
    <property type="entry name" value="MFS_1"/>
    <property type="match status" value="1"/>
</dbReference>
<dbReference type="InterPro" id="IPR020846">
    <property type="entry name" value="MFS_dom"/>
</dbReference>
<dbReference type="CDD" id="cd17321">
    <property type="entry name" value="MFS_MMR_MDR_like"/>
    <property type="match status" value="1"/>
</dbReference>
<dbReference type="PRINTS" id="PR01036">
    <property type="entry name" value="TCRTETB"/>
</dbReference>
<feature type="transmembrane region" description="Helical" evidence="9">
    <location>
        <begin position="309"/>
        <end position="328"/>
    </location>
</feature>
<comment type="subcellular location">
    <subcellularLocation>
        <location evidence="1">Cell membrane</location>
        <topology evidence="1">Multi-pass membrane protein</topology>
    </subcellularLocation>
</comment>
<evidence type="ECO:0000256" key="1">
    <source>
        <dbReference type="ARBA" id="ARBA00004651"/>
    </source>
</evidence>
<sequence>MESRWATVTLVTKLDKLAIRSDSNSRRWMGLVAISLSVAMIIVDSTIVNVAIPSIVKDLGITSTEVQWIQESYTLVFASFLLVFGAVADNIGRRRLLILGVVVFAVASVAAAFADSGAWLIGARLIQGLGGAAILPASLSLINSTFTGRERGIAFAIWGSTIGGMAAVGPLLGGWLTTSFSWRWAFGINIPIAIVIVVGVAVFVRESKSALPTRIDGGGAVLSVIAAGTLVFALIEGRTDGWWFAKDAPSIGALEWPFILSPIVFALLISASTIAGFVIRTIRRAAASKPTLIAPELFRIPSFRNGTTVAAIVSLGEFGIILALPLWLQNVLGYTALETGVVLLALALGSFGASGLASATVDRITPITSVRMGIVLEIIGLGALGLVISTDTPWWAIVIPLAVYGFGIGLATAQITNVALAGVPVGRSGQASGTQSTARQFGSALGIALLGTLLFTVLQLDLERRLDGVPGSDAIVSAVVGSAGTAMPELSIRFPDAADEARAALALATSWTAYAAAGFLAAGLLSTIKLRADSPTDRSRHTEIEHPVADAAASDS</sequence>
<feature type="transmembrane region" description="Helical" evidence="9">
    <location>
        <begin position="511"/>
        <end position="530"/>
    </location>
</feature>
<feature type="compositionally biased region" description="Basic and acidic residues" evidence="8">
    <location>
        <begin position="535"/>
        <end position="548"/>
    </location>
</feature>
<dbReference type="Gene3D" id="1.20.1250.20">
    <property type="entry name" value="MFS general substrate transporter like domains"/>
    <property type="match status" value="1"/>
</dbReference>
<dbReference type="NCBIfam" id="TIGR00711">
    <property type="entry name" value="efflux_EmrB"/>
    <property type="match status" value="1"/>
</dbReference>
<evidence type="ECO:0000256" key="4">
    <source>
        <dbReference type="ARBA" id="ARBA00022475"/>
    </source>
</evidence>
<keyword evidence="6 9" id="KW-1133">Transmembrane helix</keyword>
<dbReference type="InterPro" id="IPR011701">
    <property type="entry name" value="MFS"/>
</dbReference>
<evidence type="ECO:0000256" key="2">
    <source>
        <dbReference type="ARBA" id="ARBA00008537"/>
    </source>
</evidence>
<dbReference type="Proteomes" id="UP001499933">
    <property type="component" value="Unassembled WGS sequence"/>
</dbReference>
<feature type="transmembrane region" description="Helical" evidence="9">
    <location>
        <begin position="334"/>
        <end position="357"/>
    </location>
</feature>
<feature type="transmembrane region" description="Helical" evidence="9">
    <location>
        <begin position="255"/>
        <end position="279"/>
    </location>
</feature>
<feature type="transmembrane region" description="Helical" evidence="9">
    <location>
        <begin position="182"/>
        <end position="203"/>
    </location>
</feature>
<reference evidence="11 12" key="1">
    <citation type="journal article" date="2019" name="Int. J. Syst. Evol. Microbiol.">
        <title>The Global Catalogue of Microorganisms (GCM) 10K type strain sequencing project: providing services to taxonomists for standard genome sequencing and annotation.</title>
        <authorList>
            <consortium name="The Broad Institute Genomics Platform"/>
            <consortium name="The Broad Institute Genome Sequencing Center for Infectious Disease"/>
            <person name="Wu L."/>
            <person name="Ma J."/>
        </authorList>
    </citation>
    <scope>NUCLEOTIDE SEQUENCE [LARGE SCALE GENOMIC DNA]</scope>
    <source>
        <strain evidence="11 12">JCM 14901</strain>
    </source>
</reference>
<evidence type="ECO:0000259" key="10">
    <source>
        <dbReference type="PROSITE" id="PS50850"/>
    </source>
</evidence>
<keyword evidence="12" id="KW-1185">Reference proteome</keyword>
<dbReference type="PROSITE" id="PS50850">
    <property type="entry name" value="MFS"/>
    <property type="match status" value="1"/>
</dbReference>
<feature type="transmembrane region" description="Helical" evidence="9">
    <location>
        <begin position="120"/>
        <end position="142"/>
    </location>
</feature>